<organism evidence="1 2">
    <name type="scientific">Marinobacter psychrophilus</name>
    <dbReference type="NCBI Taxonomy" id="330734"/>
    <lineage>
        <taxon>Bacteria</taxon>
        <taxon>Pseudomonadati</taxon>
        <taxon>Pseudomonadota</taxon>
        <taxon>Gammaproteobacteria</taxon>
        <taxon>Pseudomonadales</taxon>
        <taxon>Marinobacteraceae</taxon>
        <taxon>Marinobacter</taxon>
    </lineage>
</organism>
<dbReference type="Pfam" id="PF13433">
    <property type="entry name" value="Peripla_BP_5"/>
    <property type="match status" value="1"/>
</dbReference>
<proteinExistence type="predicted"/>
<reference evidence="1 2" key="1">
    <citation type="submission" date="2015-05" db="EMBL/GenBank/DDBJ databases">
        <title>Complete genome of Marinobacter psychrophilus strain 20041T isolated from sea-ice of the Canadian Basin.</title>
        <authorList>
            <person name="Song L."/>
            <person name="Ren L."/>
            <person name="Yu Y."/>
            <person name="Wang X."/>
        </authorList>
    </citation>
    <scope>NUCLEOTIDE SEQUENCE [LARGE SCALE GENOMIC DNA]</scope>
    <source>
        <strain evidence="1 2">20041</strain>
    </source>
</reference>
<dbReference type="PATRIC" id="fig|330734.3.peg.409"/>
<dbReference type="Proteomes" id="UP000036406">
    <property type="component" value="Chromosome"/>
</dbReference>
<gene>
    <name evidence="1" type="ORF">ABA45_01870</name>
</gene>
<dbReference type="STRING" id="330734.ABA45_01870"/>
<accession>A0A0H4I8F2</accession>
<keyword evidence="2" id="KW-1185">Reference proteome</keyword>
<dbReference type="InterPro" id="IPR028082">
    <property type="entry name" value="Peripla_BP_I"/>
</dbReference>
<dbReference type="AlphaFoldDB" id="A0A0H4I8F2"/>
<protein>
    <submittedName>
        <fullName evidence="1">Regulator</fullName>
    </submittedName>
</protein>
<dbReference type="EMBL" id="CP011494">
    <property type="protein sequence ID" value="AKO51327.1"/>
    <property type="molecule type" value="Genomic_DNA"/>
</dbReference>
<sequence length="380" mass="42176">MQQTAEVGILVSTEGTYRRMGASTLAGLRHAIAEINDDTRRRFRIEHQHYDPAGRLEGYAQGIIQLIDGGARHIFGTTTSASRKEIIPDLERTQSLLWYACPYEGFECSENVLYLGGCPNQNLIPLLGYALGEFGANAYLVGSNYVWGWESNRIARELIELSEGQVLGEKYFRFGCTDFGPLIANILKDEAAFVLNNLVGESSYHFLRQLSDACAFKGVRMPVLSCNFTEAELPCIRGADQIQLLSCGAFFEAVNPAFAVTQRQRHEDLPLSHYYACAYTAMHLYAKACELAGTDDPDRICDLLSQGQHETVLGRLSLSAHNNHFSLPSYIAAVEGDGFEILHKVGGCLSADPYLVKTDLRDYRQPALQKMTASNLRIVK</sequence>
<evidence type="ECO:0000313" key="2">
    <source>
        <dbReference type="Proteomes" id="UP000036406"/>
    </source>
</evidence>
<dbReference type="Gene3D" id="3.40.50.2300">
    <property type="match status" value="2"/>
</dbReference>
<dbReference type="PANTHER" id="PTHR47628">
    <property type="match status" value="1"/>
</dbReference>
<dbReference type="RefSeq" id="WP_048384028.1">
    <property type="nucleotide sequence ID" value="NZ_CP011494.1"/>
</dbReference>
<dbReference type="SUPFAM" id="SSF53822">
    <property type="entry name" value="Periplasmic binding protein-like I"/>
    <property type="match status" value="1"/>
</dbReference>
<dbReference type="PANTHER" id="PTHR47628:SF1">
    <property type="entry name" value="ALIPHATIC AMIDASE EXPRESSION-REGULATING PROTEIN"/>
    <property type="match status" value="1"/>
</dbReference>
<evidence type="ECO:0000313" key="1">
    <source>
        <dbReference type="EMBL" id="AKO51327.1"/>
    </source>
</evidence>
<name>A0A0H4I8F2_9GAMM</name>
<dbReference type="KEGG" id="mpq:ABA45_01870"/>